<protein>
    <submittedName>
        <fullName evidence="3">Putative serine/threonine protein kinase</fullName>
    </submittedName>
</protein>
<gene>
    <name evidence="3" type="ORF">FM101_09845</name>
</gene>
<keyword evidence="1" id="KW-0472">Membrane</keyword>
<evidence type="ECO:0000256" key="1">
    <source>
        <dbReference type="SAM" id="Phobius"/>
    </source>
</evidence>
<evidence type="ECO:0000313" key="3">
    <source>
        <dbReference type="EMBL" id="SJM66441.1"/>
    </source>
</evidence>
<keyword evidence="3" id="KW-0808">Transferase</keyword>
<feature type="transmembrane region" description="Helical" evidence="1">
    <location>
        <begin position="6"/>
        <end position="31"/>
    </location>
</feature>
<dbReference type="InterPro" id="IPR025241">
    <property type="entry name" value="DUF4190"/>
</dbReference>
<dbReference type="Pfam" id="PF13828">
    <property type="entry name" value="DUF4190"/>
    <property type="match status" value="1"/>
</dbReference>
<organism evidence="3 4">
    <name type="scientific">Arthrobacter rhombi</name>
    <dbReference type="NCBI Taxonomy" id="71253"/>
    <lineage>
        <taxon>Bacteria</taxon>
        <taxon>Bacillati</taxon>
        <taxon>Actinomycetota</taxon>
        <taxon>Actinomycetes</taxon>
        <taxon>Micrococcales</taxon>
        <taxon>Micrococcaceae</taxon>
        <taxon>Arthrobacter</taxon>
    </lineage>
</organism>
<dbReference type="EMBL" id="FUHW01000034">
    <property type="protein sequence ID" value="SJM66441.1"/>
    <property type="molecule type" value="Genomic_DNA"/>
</dbReference>
<dbReference type="GO" id="GO:0004674">
    <property type="term" value="F:protein serine/threonine kinase activity"/>
    <property type="evidence" value="ECO:0007669"/>
    <property type="project" value="UniProtKB-KW"/>
</dbReference>
<keyword evidence="4" id="KW-1185">Reference proteome</keyword>
<dbReference type="Proteomes" id="UP000195913">
    <property type="component" value="Unassembled WGS sequence"/>
</dbReference>
<feature type="transmembrane region" description="Helical" evidence="1">
    <location>
        <begin position="77"/>
        <end position="100"/>
    </location>
</feature>
<feature type="transmembrane region" description="Helical" evidence="1">
    <location>
        <begin position="112"/>
        <end position="131"/>
    </location>
</feature>
<reference evidence="3 4" key="1">
    <citation type="submission" date="2017-02" db="EMBL/GenBank/DDBJ databases">
        <authorList>
            <person name="Peterson S.W."/>
        </authorList>
    </citation>
    <scope>NUCLEOTIDE SEQUENCE [LARGE SCALE GENOMIC DNA]</scope>
    <source>
        <strain evidence="3 4">B Ar 00.02</strain>
    </source>
</reference>
<accession>A0A1R4GE16</accession>
<name>A0A1R4GE16_9MICC</name>
<sequence length="135" mass="14249">MGGLQGWHILILGVIALVAIMVVGLVLVIVLKSSNRPRAGVAANFNAGQPQGVPTQIGYTMNGQPMYQQPVLPQTNLFAILALVLGIFTGILGIIFGHIARSQIRQTGEGGAGLALSGLIIGYVWVGLFLLRMIF</sequence>
<dbReference type="RefSeq" id="WP_245806677.1">
    <property type="nucleotide sequence ID" value="NZ_FUHW01000034.1"/>
</dbReference>
<proteinExistence type="predicted"/>
<evidence type="ECO:0000313" key="4">
    <source>
        <dbReference type="Proteomes" id="UP000195913"/>
    </source>
</evidence>
<evidence type="ECO:0000259" key="2">
    <source>
        <dbReference type="Pfam" id="PF13828"/>
    </source>
</evidence>
<keyword evidence="1" id="KW-0812">Transmembrane</keyword>
<keyword evidence="3" id="KW-0418">Kinase</keyword>
<dbReference type="AlphaFoldDB" id="A0A1R4GE16"/>
<keyword evidence="3" id="KW-0723">Serine/threonine-protein kinase</keyword>
<keyword evidence="1" id="KW-1133">Transmembrane helix</keyword>
<feature type="domain" description="DUF4190" evidence="2">
    <location>
        <begin position="79"/>
        <end position="131"/>
    </location>
</feature>